<comment type="catalytic activity">
    <reaction evidence="1 8">
        <text>GTP + H2O = 7,8-dihydroneopterin 3'-triphosphate + formate + H(+)</text>
        <dbReference type="Rhea" id="RHEA:17473"/>
        <dbReference type="ChEBI" id="CHEBI:15377"/>
        <dbReference type="ChEBI" id="CHEBI:15378"/>
        <dbReference type="ChEBI" id="CHEBI:15740"/>
        <dbReference type="ChEBI" id="CHEBI:37565"/>
        <dbReference type="ChEBI" id="CHEBI:58462"/>
        <dbReference type="EC" id="3.5.4.16"/>
    </reaction>
</comment>
<sequence>MSSKKSISKTPKINIETHIKNTQSYMQDLFCFIGEDGKREGLIKTPERVAKLHEMLYSGYEIDPNSILDSVFSDGACNEMVVVRDIEFYSMCEHHLLPFFGKISIGYIPDKKVVGISNLSKLVEVFARRLQIQEKLTTQIADTIMHSLKPKGAMVVCEALHLCMAMRGNAKQNSKILTSAVRGLFQQDSRTRMEFMQLIKT</sequence>
<dbReference type="InterPro" id="IPR001474">
    <property type="entry name" value="GTP_CycHdrlase_I"/>
</dbReference>
<dbReference type="Gene3D" id="3.30.1130.10">
    <property type="match status" value="1"/>
</dbReference>
<evidence type="ECO:0000256" key="6">
    <source>
        <dbReference type="ARBA" id="ARBA00022741"/>
    </source>
</evidence>
<dbReference type="GO" id="GO:0008270">
    <property type="term" value="F:zinc ion binding"/>
    <property type="evidence" value="ECO:0007669"/>
    <property type="project" value="UniProtKB-UniRule"/>
</dbReference>
<dbReference type="NCBIfam" id="NF006826">
    <property type="entry name" value="PRK09347.1-3"/>
    <property type="match status" value="1"/>
</dbReference>
<dbReference type="Pfam" id="PF01227">
    <property type="entry name" value="GTP_cyclohydroI"/>
    <property type="match status" value="1"/>
</dbReference>
<dbReference type="PROSITE" id="PS00859">
    <property type="entry name" value="GTP_CYCLOHYDROL_1_1"/>
    <property type="match status" value="1"/>
</dbReference>
<dbReference type="InterPro" id="IPR043133">
    <property type="entry name" value="GTP-CH-I_C/QueF"/>
</dbReference>
<dbReference type="Proteomes" id="UP000188298">
    <property type="component" value="Chromosome"/>
</dbReference>
<keyword evidence="4 8" id="KW-0554">One-carbon metabolism</keyword>
<dbReference type="HAMAP" id="MF_00223">
    <property type="entry name" value="FolE"/>
    <property type="match status" value="1"/>
</dbReference>
<dbReference type="AlphaFoldDB" id="A0A1Q2LIF7"/>
<keyword evidence="6 8" id="KW-0547">Nucleotide-binding</keyword>
<gene>
    <name evidence="8" type="primary">folE</name>
    <name evidence="10" type="ORF">XJ32_08915</name>
</gene>
<evidence type="ECO:0000256" key="3">
    <source>
        <dbReference type="ARBA" id="ARBA00008085"/>
    </source>
</evidence>
<keyword evidence="5 8" id="KW-0479">Metal-binding</keyword>
<dbReference type="GO" id="GO:0005525">
    <property type="term" value="F:GTP binding"/>
    <property type="evidence" value="ECO:0007669"/>
    <property type="project" value="UniProtKB-KW"/>
</dbReference>
<dbReference type="PROSITE" id="PS00860">
    <property type="entry name" value="GTP_CYCLOHYDROL_1_2"/>
    <property type="match status" value="1"/>
</dbReference>
<dbReference type="UniPathway" id="UPA00848">
    <property type="reaction ID" value="UER00151"/>
</dbReference>
<keyword evidence="8" id="KW-0862">Zinc</keyword>
<dbReference type="GO" id="GO:0005737">
    <property type="term" value="C:cytoplasm"/>
    <property type="evidence" value="ECO:0007669"/>
    <property type="project" value="TreeGrafter"/>
</dbReference>
<proteinExistence type="inferred from homology"/>
<name>A0A1Q2LIF7_9HELI</name>
<dbReference type="EMBL" id="CP019645">
    <property type="protein sequence ID" value="AQQ60189.1"/>
    <property type="molecule type" value="Genomic_DNA"/>
</dbReference>
<protein>
    <recommendedName>
        <fullName evidence="8">GTP cyclohydrolase 1</fullName>
        <ecNumber evidence="8">3.5.4.16</ecNumber>
    </recommendedName>
    <alternativeName>
        <fullName evidence="8">GTP cyclohydrolase I</fullName>
        <shortName evidence="8">GTP-CH-I</shortName>
    </alternativeName>
</protein>
<reference evidence="10 11" key="1">
    <citation type="submission" date="2017-02" db="EMBL/GenBank/DDBJ databases">
        <title>Whole genome sequencing of Helicobacter bilis strain AAQJH.</title>
        <authorList>
            <person name="Conlan S."/>
            <person name="Thomas P.J."/>
            <person name="Mullikin J."/>
            <person name="Palmore T.N."/>
            <person name="Frank K.M."/>
            <person name="Segre J.A."/>
        </authorList>
    </citation>
    <scope>NUCLEOTIDE SEQUENCE [LARGE SCALE GENOMIC DNA]</scope>
    <source>
        <strain evidence="10 11">AAQJH</strain>
    </source>
</reference>
<dbReference type="EC" id="3.5.4.16" evidence="8"/>
<keyword evidence="7 8" id="KW-0378">Hydrolase</keyword>
<dbReference type="InterPro" id="IPR018234">
    <property type="entry name" value="GTP_CycHdrlase_I_CS"/>
</dbReference>
<feature type="binding site" evidence="8">
    <location>
        <position position="163"/>
    </location>
    <ligand>
        <name>Zn(2+)</name>
        <dbReference type="ChEBI" id="CHEBI:29105"/>
    </ligand>
</feature>
<dbReference type="InterPro" id="IPR020602">
    <property type="entry name" value="GTP_CycHdrlase_I_dom"/>
</dbReference>
<evidence type="ECO:0000256" key="5">
    <source>
        <dbReference type="ARBA" id="ARBA00022723"/>
    </source>
</evidence>
<dbReference type="GO" id="GO:0003934">
    <property type="term" value="F:GTP cyclohydrolase I activity"/>
    <property type="evidence" value="ECO:0007669"/>
    <property type="project" value="UniProtKB-UniRule"/>
</dbReference>
<dbReference type="KEGG" id="hbl:XJ32_08915"/>
<dbReference type="PANTHER" id="PTHR11109:SF7">
    <property type="entry name" value="GTP CYCLOHYDROLASE 1"/>
    <property type="match status" value="1"/>
</dbReference>
<feature type="domain" description="GTP cyclohydrolase I" evidence="9">
    <location>
        <begin position="25"/>
        <end position="199"/>
    </location>
</feature>
<evidence type="ECO:0000256" key="4">
    <source>
        <dbReference type="ARBA" id="ARBA00022563"/>
    </source>
</evidence>
<dbReference type="FunFam" id="3.30.1130.10:FF:000001">
    <property type="entry name" value="GTP cyclohydrolase 1"/>
    <property type="match status" value="1"/>
</dbReference>
<keyword evidence="8" id="KW-0342">GTP-binding</keyword>
<evidence type="ECO:0000313" key="11">
    <source>
        <dbReference type="Proteomes" id="UP000188298"/>
    </source>
</evidence>
<evidence type="ECO:0000313" key="10">
    <source>
        <dbReference type="EMBL" id="AQQ60189.1"/>
    </source>
</evidence>
<evidence type="ECO:0000256" key="8">
    <source>
        <dbReference type="HAMAP-Rule" id="MF_00223"/>
    </source>
</evidence>
<accession>A0A1Q2LIF7</accession>
<evidence type="ECO:0000256" key="2">
    <source>
        <dbReference type="ARBA" id="ARBA00005080"/>
    </source>
</evidence>
<dbReference type="GO" id="GO:0006730">
    <property type="term" value="P:one-carbon metabolic process"/>
    <property type="evidence" value="ECO:0007669"/>
    <property type="project" value="UniProtKB-UniRule"/>
</dbReference>
<feature type="binding site" evidence="8">
    <location>
        <position position="95"/>
    </location>
    <ligand>
        <name>Zn(2+)</name>
        <dbReference type="ChEBI" id="CHEBI:29105"/>
    </ligand>
</feature>
<dbReference type="PANTHER" id="PTHR11109">
    <property type="entry name" value="GTP CYCLOHYDROLASE I"/>
    <property type="match status" value="1"/>
</dbReference>
<evidence type="ECO:0000256" key="7">
    <source>
        <dbReference type="ARBA" id="ARBA00022801"/>
    </source>
</evidence>
<evidence type="ECO:0000259" key="9">
    <source>
        <dbReference type="Pfam" id="PF01227"/>
    </source>
</evidence>
<feature type="binding site" evidence="8">
    <location>
        <position position="92"/>
    </location>
    <ligand>
        <name>Zn(2+)</name>
        <dbReference type="ChEBI" id="CHEBI:29105"/>
    </ligand>
</feature>
<dbReference type="NCBIfam" id="NF006825">
    <property type="entry name" value="PRK09347.1-2"/>
    <property type="match status" value="1"/>
</dbReference>
<comment type="pathway">
    <text evidence="2 8">Cofactor biosynthesis; 7,8-dihydroneopterin triphosphate biosynthesis; 7,8-dihydroneopterin triphosphate from GTP: step 1/1.</text>
</comment>
<dbReference type="GO" id="GO:0006729">
    <property type="term" value="P:tetrahydrobiopterin biosynthetic process"/>
    <property type="evidence" value="ECO:0007669"/>
    <property type="project" value="TreeGrafter"/>
</dbReference>
<dbReference type="GO" id="GO:0046654">
    <property type="term" value="P:tetrahydrofolate biosynthetic process"/>
    <property type="evidence" value="ECO:0007669"/>
    <property type="project" value="UniProtKB-UniRule"/>
</dbReference>
<dbReference type="InterPro" id="IPR043134">
    <property type="entry name" value="GTP-CH-I_N"/>
</dbReference>
<evidence type="ECO:0000256" key="1">
    <source>
        <dbReference type="ARBA" id="ARBA00001052"/>
    </source>
</evidence>
<dbReference type="Gene3D" id="1.10.286.10">
    <property type="match status" value="1"/>
</dbReference>
<dbReference type="SUPFAM" id="SSF55620">
    <property type="entry name" value="Tetrahydrobiopterin biosynthesis enzymes-like"/>
    <property type="match status" value="1"/>
</dbReference>
<comment type="subunit">
    <text evidence="8">Homopolymer.</text>
</comment>
<dbReference type="NCBIfam" id="TIGR00063">
    <property type="entry name" value="folE"/>
    <property type="match status" value="1"/>
</dbReference>
<organism evidence="10 11">
    <name type="scientific">Helicobacter bilis</name>
    <dbReference type="NCBI Taxonomy" id="37372"/>
    <lineage>
        <taxon>Bacteria</taxon>
        <taxon>Pseudomonadati</taxon>
        <taxon>Campylobacterota</taxon>
        <taxon>Epsilonproteobacteria</taxon>
        <taxon>Campylobacterales</taxon>
        <taxon>Helicobacteraceae</taxon>
        <taxon>Helicobacter</taxon>
    </lineage>
</organism>
<comment type="similarity">
    <text evidence="3 8">Belongs to the GTP cyclohydrolase I family.</text>
</comment>